<name>A0AAN8QB01_9TELE</name>
<dbReference type="Proteomes" id="UP001356427">
    <property type="component" value="Unassembled WGS sequence"/>
</dbReference>
<keyword evidence="2" id="KW-1185">Reference proteome</keyword>
<proteinExistence type="predicted"/>
<reference evidence="1 2" key="1">
    <citation type="submission" date="2021-04" db="EMBL/GenBank/DDBJ databases">
        <authorList>
            <person name="De Guttry C."/>
            <person name="Zahm M."/>
            <person name="Klopp C."/>
            <person name="Cabau C."/>
            <person name="Louis A."/>
            <person name="Berthelot C."/>
            <person name="Parey E."/>
            <person name="Roest Crollius H."/>
            <person name="Montfort J."/>
            <person name="Robinson-Rechavi M."/>
            <person name="Bucao C."/>
            <person name="Bouchez O."/>
            <person name="Gislard M."/>
            <person name="Lluch J."/>
            <person name="Milhes M."/>
            <person name="Lampietro C."/>
            <person name="Lopez Roques C."/>
            <person name="Donnadieu C."/>
            <person name="Braasch I."/>
            <person name="Desvignes T."/>
            <person name="Postlethwait J."/>
            <person name="Bobe J."/>
            <person name="Wedekind C."/>
            <person name="Guiguen Y."/>
        </authorList>
    </citation>
    <scope>NUCLEOTIDE SEQUENCE [LARGE SCALE GENOMIC DNA]</scope>
    <source>
        <strain evidence="1">Cs_M1</strain>
        <tissue evidence="1">Blood</tissue>
    </source>
</reference>
<sequence>MMIWTRLTNRGKEPMGVPESYHLSTSGYNWSSCSTLKLNLNLLTDAKTAAAKKKGAAADQKTSAKAALVHTYPVLSDADPKTFKQDFESKHPKSMVPVLVDVHA</sequence>
<gene>
    <name evidence="1" type="ORF">J4Q44_G00312000</name>
</gene>
<organism evidence="1 2">
    <name type="scientific">Coregonus suidteri</name>
    <dbReference type="NCBI Taxonomy" id="861788"/>
    <lineage>
        <taxon>Eukaryota</taxon>
        <taxon>Metazoa</taxon>
        <taxon>Chordata</taxon>
        <taxon>Craniata</taxon>
        <taxon>Vertebrata</taxon>
        <taxon>Euteleostomi</taxon>
        <taxon>Actinopterygii</taxon>
        <taxon>Neopterygii</taxon>
        <taxon>Teleostei</taxon>
        <taxon>Protacanthopterygii</taxon>
        <taxon>Salmoniformes</taxon>
        <taxon>Salmonidae</taxon>
        <taxon>Coregoninae</taxon>
        <taxon>Coregonus</taxon>
    </lineage>
</organism>
<comment type="caution">
    <text evidence="1">The sequence shown here is derived from an EMBL/GenBank/DDBJ whole genome shotgun (WGS) entry which is preliminary data.</text>
</comment>
<protein>
    <submittedName>
        <fullName evidence="1">Uncharacterized protein</fullName>
    </submittedName>
</protein>
<accession>A0AAN8QB01</accession>
<evidence type="ECO:0000313" key="1">
    <source>
        <dbReference type="EMBL" id="KAK6298145.1"/>
    </source>
</evidence>
<evidence type="ECO:0000313" key="2">
    <source>
        <dbReference type="Proteomes" id="UP001356427"/>
    </source>
</evidence>
<dbReference type="EMBL" id="JAGTTL010000030">
    <property type="protein sequence ID" value="KAK6298145.1"/>
    <property type="molecule type" value="Genomic_DNA"/>
</dbReference>
<dbReference type="AlphaFoldDB" id="A0AAN8QB01"/>
<dbReference type="SUPFAM" id="SSF118359">
    <property type="entry name" value="Expressed protein At2g23090/F21P24.15"/>
    <property type="match status" value="1"/>
</dbReference>